<evidence type="ECO:0000313" key="1">
    <source>
        <dbReference type="EMBL" id="AEF96819.1"/>
    </source>
</evidence>
<dbReference type="EMBL" id="CP002737">
    <property type="protein sequence ID" value="AEF96819.1"/>
    <property type="molecule type" value="Genomic_DNA"/>
</dbReference>
<accession>F6BEM2</accession>
<dbReference type="Proteomes" id="UP000009227">
    <property type="component" value="Chromosome"/>
</dbReference>
<dbReference type="RefSeq" id="WP_013799416.1">
    <property type="nucleotide sequence ID" value="NC_015562.1"/>
</dbReference>
<dbReference type="HOGENOM" id="CLU_2662346_0_0_2"/>
<keyword evidence="2" id="KW-1185">Reference proteome</keyword>
<dbReference type="STRING" id="880724.Metig_1282"/>
<dbReference type="KEGG" id="mig:Metig_1282"/>
<dbReference type="AlphaFoldDB" id="F6BEM2"/>
<dbReference type="GeneID" id="10644145"/>
<proteinExistence type="predicted"/>
<protein>
    <submittedName>
        <fullName evidence="1">Uncharacterized protein</fullName>
    </submittedName>
</protein>
<dbReference type="OrthoDB" id="387549at2157"/>
<organism evidence="2">
    <name type="scientific">Methanotorris igneus (strain DSM 5666 / JCM 11834 / Kol 5)</name>
    <dbReference type="NCBI Taxonomy" id="880724"/>
    <lineage>
        <taxon>Archaea</taxon>
        <taxon>Methanobacteriati</taxon>
        <taxon>Methanobacteriota</taxon>
        <taxon>Methanomada group</taxon>
        <taxon>Methanococci</taxon>
        <taxon>Methanococcales</taxon>
        <taxon>Methanocaldococcaceae</taxon>
        <taxon>Methanotorris</taxon>
    </lineage>
</organism>
<reference evidence="1 2" key="1">
    <citation type="submission" date="2011-05" db="EMBL/GenBank/DDBJ databases">
        <title>Complete sequence of Methanotorris igneus Kol 5.</title>
        <authorList>
            <consortium name="US DOE Joint Genome Institute"/>
            <person name="Lucas S."/>
            <person name="Han J."/>
            <person name="Lapidus A."/>
            <person name="Cheng J.-F."/>
            <person name="Goodwin L."/>
            <person name="Pitluck S."/>
            <person name="Peters L."/>
            <person name="Mikhailova N."/>
            <person name="Chertkov O."/>
            <person name="Han C."/>
            <person name="Tapia R."/>
            <person name="Land M."/>
            <person name="Hauser L."/>
            <person name="Kyrpides N."/>
            <person name="Ivanova N."/>
            <person name="Pagani I."/>
            <person name="Sieprawska-Lupa M."/>
            <person name="Whitman W."/>
            <person name="Woyke T."/>
        </authorList>
    </citation>
    <scope>NUCLEOTIDE SEQUENCE [LARGE SCALE GENOMIC DNA]</scope>
    <source>
        <strain evidence="2">DSM 5666 / JCM 11834 / Kol 5</strain>
    </source>
</reference>
<evidence type="ECO:0000313" key="2">
    <source>
        <dbReference type="Proteomes" id="UP000009227"/>
    </source>
</evidence>
<sequence>MIICLALQDVPNYKADILLNNNEEIKDVYIIEDNPEGYILVLDENDRITKIMKSSIIKIEYKKHDLVKNENSDVV</sequence>
<gene>
    <name evidence="1" type="ordered locus">Metig_1282</name>
</gene>
<name>F6BEM2_METIK</name>